<feature type="compositionally biased region" description="Basic and acidic residues" evidence="1">
    <location>
        <begin position="7"/>
        <end position="16"/>
    </location>
</feature>
<dbReference type="Proteomes" id="UP000243478">
    <property type="component" value="Unassembled WGS sequence"/>
</dbReference>
<evidence type="ECO:0000313" key="3">
    <source>
        <dbReference type="Proteomes" id="UP000243478"/>
    </source>
</evidence>
<evidence type="ECO:0000313" key="2">
    <source>
        <dbReference type="EMBL" id="KKD57371.1"/>
    </source>
</evidence>
<gene>
    <name evidence="2" type="ORF">VM57_08415</name>
</gene>
<dbReference type="PROSITE" id="PS51257">
    <property type="entry name" value="PROKAR_LIPOPROTEIN"/>
    <property type="match status" value="1"/>
</dbReference>
<name>A0A0F5ZNQ0_STEMA</name>
<dbReference type="PATRIC" id="fig|40324.63.peg.3106"/>
<feature type="region of interest" description="Disordered" evidence="1">
    <location>
        <begin position="1"/>
        <end position="86"/>
    </location>
</feature>
<feature type="compositionally biased region" description="Basic and acidic residues" evidence="1">
    <location>
        <begin position="77"/>
        <end position="86"/>
    </location>
</feature>
<comment type="caution">
    <text evidence="2">The sequence shown here is derived from an EMBL/GenBank/DDBJ whole genome shotgun (WGS) entry which is preliminary data.</text>
</comment>
<dbReference type="AlphaFoldDB" id="A0A0F5ZNQ0"/>
<sequence>MKRAEHRRSDEGEEARAPAAAAGAGAGGGCGTEARSGLCGGPKGQEDGQSETSGERLRAHGVVSGDSGLVVPAWGTERPEYSPRFI</sequence>
<evidence type="ECO:0000256" key="1">
    <source>
        <dbReference type="SAM" id="MobiDB-lite"/>
    </source>
</evidence>
<protein>
    <submittedName>
        <fullName evidence="2">Uncharacterized protein</fullName>
    </submittedName>
</protein>
<dbReference type="EMBL" id="JZRZ01000016">
    <property type="protein sequence ID" value="KKD57371.1"/>
    <property type="molecule type" value="Genomic_DNA"/>
</dbReference>
<accession>A0A0F5ZNQ0</accession>
<organism evidence="2 3">
    <name type="scientific">Stenotrophomonas maltophilia</name>
    <name type="common">Pseudomonas maltophilia</name>
    <name type="synonym">Xanthomonas maltophilia</name>
    <dbReference type="NCBI Taxonomy" id="40324"/>
    <lineage>
        <taxon>Bacteria</taxon>
        <taxon>Pseudomonadati</taxon>
        <taxon>Pseudomonadota</taxon>
        <taxon>Gammaproteobacteria</taxon>
        <taxon>Lysobacterales</taxon>
        <taxon>Lysobacteraceae</taxon>
        <taxon>Stenotrophomonas</taxon>
        <taxon>Stenotrophomonas maltophilia group</taxon>
    </lineage>
</organism>
<proteinExistence type="predicted"/>
<reference evidence="2 3" key="1">
    <citation type="submission" date="2015-03" db="EMBL/GenBank/DDBJ databases">
        <title>Draft genome of Stenotrophomonas maltophila isolated from urine specimen.</title>
        <authorList>
            <person name="Murugan N."/>
            <person name="Malathi J."/>
            <person name="Umashankar V."/>
            <person name="Madhavan H."/>
        </authorList>
    </citation>
    <scope>NUCLEOTIDE SEQUENCE [LARGE SCALE GENOMIC DNA]</scope>
    <source>
        <strain evidence="2 3">JMNMN1</strain>
    </source>
</reference>